<reference evidence="2" key="1">
    <citation type="submission" date="2016-03" db="EMBL/GenBank/DDBJ databases">
        <title>Characterization of Acinetobacter baumannii phage vB_AbaM_ME3.</title>
        <authorList>
            <person name="Buttimer C.T.H."/>
            <person name="Elbreki M."/>
            <person name="Coffey A."/>
        </authorList>
    </citation>
    <scope>NUCLEOTIDE SEQUENCE [LARGE SCALE GENOMIC DNA]</scope>
</reference>
<dbReference type="EMBL" id="KU935715">
    <property type="protein sequence ID" value="AND75465.1"/>
    <property type="molecule type" value="Genomic_DNA"/>
</dbReference>
<accession>A0A172Q0V2</accession>
<sequence>MWALILITVTYGTSSSYIITSVDNFKTKESCVKAVEFSKKRQLIQDAYCVPKG</sequence>
<keyword evidence="2" id="KW-1185">Reference proteome</keyword>
<evidence type="ECO:0000313" key="1">
    <source>
        <dbReference type="EMBL" id="AND75465.1"/>
    </source>
</evidence>
<proteinExistence type="predicted"/>
<name>A0A172Q0V2_9CAUD</name>
<protein>
    <submittedName>
        <fullName evidence="1">Uncharacterized protein</fullName>
    </submittedName>
</protein>
<organism evidence="1 2">
    <name type="scientific">Acinetobacter phage vB_AbaM_ME3</name>
    <dbReference type="NCBI Taxonomy" id="1837876"/>
    <lineage>
        <taxon>Viruses</taxon>
        <taxon>Duplodnaviria</taxon>
        <taxon>Heunggongvirae</taxon>
        <taxon>Uroviricota</taxon>
        <taxon>Caudoviricetes</taxon>
        <taxon>Metrivirus</taxon>
        <taxon>Metrivirus ME3</taxon>
    </lineage>
</organism>
<dbReference type="Proteomes" id="UP000225947">
    <property type="component" value="Segment"/>
</dbReference>
<gene>
    <name evidence="1" type="ORF">ME3_304</name>
</gene>
<evidence type="ECO:0000313" key="2">
    <source>
        <dbReference type="Proteomes" id="UP000225947"/>
    </source>
</evidence>